<evidence type="ECO:0000313" key="14">
    <source>
        <dbReference type="Proteomes" id="UP000631694"/>
    </source>
</evidence>
<dbReference type="RefSeq" id="WP_197312520.1">
    <property type="nucleotide sequence ID" value="NZ_JADZLT010000054.1"/>
</dbReference>
<dbReference type="Pfam" id="PF00459">
    <property type="entry name" value="Inositol_P"/>
    <property type="match status" value="1"/>
</dbReference>
<feature type="binding site" evidence="12">
    <location>
        <position position="91"/>
    </location>
    <ligand>
        <name>Mg(2+)</name>
        <dbReference type="ChEBI" id="CHEBI:18420"/>
        <label>1</label>
        <note>catalytic</note>
    </ligand>
</feature>
<organism evidence="13 14">
    <name type="scientific">Methylobrevis albus</name>
    <dbReference type="NCBI Taxonomy" id="2793297"/>
    <lineage>
        <taxon>Bacteria</taxon>
        <taxon>Pseudomonadati</taxon>
        <taxon>Pseudomonadota</taxon>
        <taxon>Alphaproteobacteria</taxon>
        <taxon>Hyphomicrobiales</taxon>
        <taxon>Pleomorphomonadaceae</taxon>
        <taxon>Methylobrevis</taxon>
    </lineage>
</organism>
<reference evidence="13" key="1">
    <citation type="submission" date="2020-12" db="EMBL/GenBank/DDBJ databases">
        <title>Methylobrevis albus sp. nov., isolated from fresh water lack sediment.</title>
        <authorList>
            <person name="Zou Q."/>
        </authorList>
    </citation>
    <scope>NUCLEOTIDE SEQUENCE</scope>
    <source>
        <strain evidence="13">L22</strain>
    </source>
</reference>
<dbReference type="GO" id="GO:0006020">
    <property type="term" value="P:inositol metabolic process"/>
    <property type="evidence" value="ECO:0007669"/>
    <property type="project" value="TreeGrafter"/>
</dbReference>
<sequence>MTDAPSSDGFAWLPFVDRLADAASAAILPHFRSAMAVENKEALAFDPVTVADKGAEEAIRGLIGADYPEHGILGEEYGDQSGDAEHVWVIDPIDGTRAFISGLPVWGTLIGLKRHGVPVFGMMAQPFTGERFSGDGKSAYYTGPGGERPLKTRKCAAIGDATLFTTTPALFKGADRAAYDRVERAARLPRYGCDCYAYCMLAAGQIDLVVETELKTFDIMPLIPVIEGAGGVVTNWDGGSAIEGGRIVAAGDPRLHAAVLEMLAG</sequence>
<evidence type="ECO:0000256" key="7">
    <source>
        <dbReference type="ARBA" id="ARBA00022801"/>
    </source>
</evidence>
<dbReference type="GO" id="GO:0004401">
    <property type="term" value="F:histidinol-phosphatase activity"/>
    <property type="evidence" value="ECO:0007669"/>
    <property type="project" value="UniProtKB-UniRule"/>
</dbReference>
<comment type="cofactor">
    <cofactor evidence="1 12">
        <name>Mg(2+)</name>
        <dbReference type="ChEBI" id="CHEBI:18420"/>
    </cofactor>
</comment>
<keyword evidence="7 13" id="KW-0378">Hydrolase</keyword>
<keyword evidence="8 12" id="KW-0460">Magnesium</keyword>
<dbReference type="Gene3D" id="3.40.190.80">
    <property type="match status" value="1"/>
</dbReference>
<dbReference type="InterPro" id="IPR020583">
    <property type="entry name" value="Inositol_monoP_metal-BS"/>
</dbReference>
<evidence type="ECO:0000256" key="12">
    <source>
        <dbReference type="PIRSR" id="PIRSR600760-2"/>
    </source>
</evidence>
<dbReference type="PRINTS" id="PR00377">
    <property type="entry name" value="IMPHPHTASES"/>
</dbReference>
<evidence type="ECO:0000256" key="9">
    <source>
        <dbReference type="ARBA" id="ARBA00023102"/>
    </source>
</evidence>
<dbReference type="SUPFAM" id="SSF56655">
    <property type="entry name" value="Carbohydrate phosphatase"/>
    <property type="match status" value="1"/>
</dbReference>
<dbReference type="GO" id="GO:0007165">
    <property type="term" value="P:signal transduction"/>
    <property type="evidence" value="ECO:0007669"/>
    <property type="project" value="TreeGrafter"/>
</dbReference>
<dbReference type="InterPro" id="IPR000760">
    <property type="entry name" value="Inositol_monophosphatase-like"/>
</dbReference>
<dbReference type="GO" id="GO:0046872">
    <property type="term" value="F:metal ion binding"/>
    <property type="evidence" value="ECO:0007669"/>
    <property type="project" value="UniProtKB-KW"/>
</dbReference>
<accession>A0A931I395</accession>
<dbReference type="InterPro" id="IPR011809">
    <property type="entry name" value="His_9_proposed"/>
</dbReference>
<dbReference type="GO" id="GO:0000105">
    <property type="term" value="P:L-histidine biosynthetic process"/>
    <property type="evidence" value="ECO:0007669"/>
    <property type="project" value="UniProtKB-UniRule"/>
</dbReference>
<evidence type="ECO:0000256" key="5">
    <source>
        <dbReference type="ARBA" id="ARBA00022605"/>
    </source>
</evidence>
<evidence type="ECO:0000256" key="11">
    <source>
        <dbReference type="NCBIfam" id="TIGR02067"/>
    </source>
</evidence>
<feature type="binding site" evidence="12">
    <location>
        <position position="93"/>
    </location>
    <ligand>
        <name>Mg(2+)</name>
        <dbReference type="ChEBI" id="CHEBI:18420"/>
        <label>2</label>
    </ligand>
</feature>
<dbReference type="CDD" id="cd01641">
    <property type="entry name" value="Bacterial_IMPase_like_1"/>
    <property type="match status" value="1"/>
</dbReference>
<keyword evidence="5" id="KW-0028">Amino-acid biosynthesis</keyword>
<comment type="similarity">
    <text evidence="3">Belongs to the inositol monophosphatase superfamily.</text>
</comment>
<dbReference type="AlphaFoldDB" id="A0A931I395"/>
<name>A0A931I395_9HYPH</name>
<keyword evidence="9" id="KW-0368">Histidine biosynthesis</keyword>
<evidence type="ECO:0000313" key="13">
    <source>
        <dbReference type="EMBL" id="MBH0239445.1"/>
    </source>
</evidence>
<dbReference type="NCBIfam" id="TIGR02067">
    <property type="entry name" value="his_9_HisN"/>
    <property type="match status" value="1"/>
</dbReference>
<feature type="binding site" evidence="12">
    <location>
        <position position="94"/>
    </location>
    <ligand>
        <name>Mg(2+)</name>
        <dbReference type="ChEBI" id="CHEBI:18420"/>
        <label>1</label>
        <note>catalytic</note>
    </ligand>
</feature>
<dbReference type="GO" id="GO:0008934">
    <property type="term" value="F:inositol monophosphate 1-phosphatase activity"/>
    <property type="evidence" value="ECO:0007669"/>
    <property type="project" value="TreeGrafter"/>
</dbReference>
<keyword evidence="14" id="KW-1185">Reference proteome</keyword>
<dbReference type="Proteomes" id="UP000631694">
    <property type="component" value="Unassembled WGS sequence"/>
</dbReference>
<comment type="pathway">
    <text evidence="2">Amino-acid biosynthesis; L-histidine biosynthesis; L-histidine from 5-phospho-alpha-D-ribose 1-diphosphate: step 8/9.</text>
</comment>
<comment type="caution">
    <text evidence="13">The sequence shown here is derived from an EMBL/GenBank/DDBJ whole genome shotgun (WGS) entry which is preliminary data.</text>
</comment>
<evidence type="ECO:0000256" key="2">
    <source>
        <dbReference type="ARBA" id="ARBA00004970"/>
    </source>
</evidence>
<keyword evidence="6 12" id="KW-0479">Metal-binding</keyword>
<proteinExistence type="inferred from homology"/>
<evidence type="ECO:0000256" key="10">
    <source>
        <dbReference type="ARBA" id="ARBA00049158"/>
    </source>
</evidence>
<dbReference type="PROSITE" id="PS00629">
    <property type="entry name" value="IMP_1"/>
    <property type="match status" value="1"/>
</dbReference>
<dbReference type="PANTHER" id="PTHR20854">
    <property type="entry name" value="INOSITOL MONOPHOSPHATASE"/>
    <property type="match status" value="1"/>
</dbReference>
<evidence type="ECO:0000256" key="4">
    <source>
        <dbReference type="ARBA" id="ARBA00013085"/>
    </source>
</evidence>
<gene>
    <name evidence="13" type="primary">hisN</name>
    <name evidence="13" type="ORF">I5731_16600</name>
</gene>
<protein>
    <recommendedName>
        <fullName evidence="4 11">Histidinol-phosphatase</fullName>
        <ecNumber evidence="4 11">3.1.3.15</ecNumber>
    </recommendedName>
</protein>
<evidence type="ECO:0000256" key="1">
    <source>
        <dbReference type="ARBA" id="ARBA00001946"/>
    </source>
</evidence>
<dbReference type="FunFam" id="3.30.540.10:FF:000030">
    <property type="entry name" value="Inositol monophosphatase"/>
    <property type="match status" value="1"/>
</dbReference>
<dbReference type="EMBL" id="JADZLT010000054">
    <property type="protein sequence ID" value="MBH0239445.1"/>
    <property type="molecule type" value="Genomic_DNA"/>
</dbReference>
<dbReference type="EC" id="3.1.3.15" evidence="4 11"/>
<dbReference type="Gene3D" id="3.30.540.10">
    <property type="entry name" value="Fructose-1,6-Bisphosphatase, subunit A, domain 1"/>
    <property type="match status" value="1"/>
</dbReference>
<comment type="catalytic activity">
    <reaction evidence="10">
        <text>L-histidinol phosphate + H2O = L-histidinol + phosphate</text>
        <dbReference type="Rhea" id="RHEA:14465"/>
        <dbReference type="ChEBI" id="CHEBI:15377"/>
        <dbReference type="ChEBI" id="CHEBI:43474"/>
        <dbReference type="ChEBI" id="CHEBI:57699"/>
        <dbReference type="ChEBI" id="CHEBI:57980"/>
        <dbReference type="EC" id="3.1.3.15"/>
    </reaction>
</comment>
<dbReference type="PANTHER" id="PTHR20854:SF4">
    <property type="entry name" value="INOSITOL-1-MONOPHOSPHATASE-RELATED"/>
    <property type="match status" value="1"/>
</dbReference>
<evidence type="ECO:0000256" key="3">
    <source>
        <dbReference type="ARBA" id="ARBA00009759"/>
    </source>
</evidence>
<feature type="binding site" evidence="12">
    <location>
        <position position="218"/>
    </location>
    <ligand>
        <name>Mg(2+)</name>
        <dbReference type="ChEBI" id="CHEBI:18420"/>
        <label>1</label>
        <note>catalytic</note>
    </ligand>
</feature>
<feature type="binding site" evidence="12">
    <location>
        <position position="75"/>
    </location>
    <ligand>
        <name>Mg(2+)</name>
        <dbReference type="ChEBI" id="CHEBI:18420"/>
        <label>1</label>
        <note>catalytic</note>
    </ligand>
</feature>
<evidence type="ECO:0000256" key="6">
    <source>
        <dbReference type="ARBA" id="ARBA00022723"/>
    </source>
</evidence>
<evidence type="ECO:0000256" key="8">
    <source>
        <dbReference type="ARBA" id="ARBA00022842"/>
    </source>
</evidence>